<evidence type="ECO:0000259" key="3">
    <source>
        <dbReference type="PROSITE" id="PS50164"/>
    </source>
</evidence>
<dbReference type="InterPro" id="IPR000305">
    <property type="entry name" value="GIY-YIG_endonuc"/>
</dbReference>
<dbReference type="PROSITE" id="PS50164">
    <property type="entry name" value="GIY_YIG"/>
    <property type="match status" value="1"/>
</dbReference>
<comment type="similarity">
    <text evidence="1">Belongs to the UPF0213 family.</text>
</comment>
<dbReference type="Gene3D" id="3.40.1440.10">
    <property type="entry name" value="GIY-YIG endonuclease"/>
    <property type="match status" value="1"/>
</dbReference>
<organism evidence="4 5">
    <name type="scientific">Candidatus Tagabacteria bacterium RIFCSPLOWO2_01_FULL_42_9</name>
    <dbReference type="NCBI Taxonomy" id="1802296"/>
    <lineage>
        <taxon>Bacteria</taxon>
        <taxon>Candidatus Tagaibacteriota</taxon>
    </lineage>
</organism>
<dbReference type="EMBL" id="MHRA01000020">
    <property type="protein sequence ID" value="OHA15475.1"/>
    <property type="molecule type" value="Genomic_DNA"/>
</dbReference>
<evidence type="ECO:0000256" key="2">
    <source>
        <dbReference type="SAM" id="Phobius"/>
    </source>
</evidence>
<dbReference type="PANTHER" id="PTHR34477">
    <property type="entry name" value="UPF0213 PROTEIN YHBQ"/>
    <property type="match status" value="1"/>
</dbReference>
<feature type="transmembrane region" description="Helical" evidence="2">
    <location>
        <begin position="98"/>
        <end position="125"/>
    </location>
</feature>
<dbReference type="Pfam" id="PF01541">
    <property type="entry name" value="GIY-YIG"/>
    <property type="match status" value="1"/>
</dbReference>
<dbReference type="Proteomes" id="UP000178116">
    <property type="component" value="Unassembled WGS sequence"/>
</dbReference>
<name>A0A1G2LV02_9BACT</name>
<feature type="domain" description="GIY-YIG" evidence="3">
    <location>
        <begin position="12"/>
        <end position="90"/>
    </location>
</feature>
<sequence length="236" mass="26716">MKNKGFTPHHFFMHYVYFLKSKKYDEIYTGSTNDLRRRLFEHNNGAEISTKRYKPWRLIYYEAYQSEKDAREREKKLKNHGNAIREVKKRAQWSLKNGAGFTLLFSVLIMSIALAITLGFSGFVIRELIVSGLGRESQKALFASDSGMECAIYWDVKYNSFATSTVSNIRCAGSDYAVGGISGVSNFTLNFANGTCAEVLVDKVSAYPDTLIESRGRSPCSSGSPNRVERAFQVRY</sequence>
<proteinExistence type="inferred from homology"/>
<keyword evidence="2" id="KW-0472">Membrane</keyword>
<dbReference type="CDD" id="cd10449">
    <property type="entry name" value="GIY-YIG_SLX1_like"/>
    <property type="match status" value="1"/>
</dbReference>
<comment type="caution">
    <text evidence="4">The sequence shown here is derived from an EMBL/GenBank/DDBJ whole genome shotgun (WGS) entry which is preliminary data.</text>
</comment>
<dbReference type="AlphaFoldDB" id="A0A1G2LV02"/>
<reference evidence="4 5" key="1">
    <citation type="journal article" date="2016" name="Nat. Commun.">
        <title>Thousands of microbial genomes shed light on interconnected biogeochemical processes in an aquifer system.</title>
        <authorList>
            <person name="Anantharaman K."/>
            <person name="Brown C.T."/>
            <person name="Hug L.A."/>
            <person name="Sharon I."/>
            <person name="Castelle C.J."/>
            <person name="Probst A.J."/>
            <person name="Thomas B.C."/>
            <person name="Singh A."/>
            <person name="Wilkins M.J."/>
            <person name="Karaoz U."/>
            <person name="Brodie E.L."/>
            <person name="Williams K.H."/>
            <person name="Hubbard S.S."/>
            <person name="Banfield J.F."/>
        </authorList>
    </citation>
    <scope>NUCLEOTIDE SEQUENCE [LARGE SCALE GENOMIC DNA]</scope>
</reference>
<dbReference type="PANTHER" id="PTHR34477:SF5">
    <property type="entry name" value="BSL5627 PROTEIN"/>
    <property type="match status" value="1"/>
</dbReference>
<dbReference type="SUPFAM" id="SSF82771">
    <property type="entry name" value="GIY-YIG endonuclease"/>
    <property type="match status" value="1"/>
</dbReference>
<gene>
    <name evidence="4" type="ORF">A3A10_02245</name>
</gene>
<keyword evidence="2" id="KW-0812">Transmembrane</keyword>
<evidence type="ECO:0000313" key="5">
    <source>
        <dbReference type="Proteomes" id="UP000178116"/>
    </source>
</evidence>
<evidence type="ECO:0000313" key="4">
    <source>
        <dbReference type="EMBL" id="OHA15475.1"/>
    </source>
</evidence>
<dbReference type="InterPro" id="IPR050190">
    <property type="entry name" value="UPF0213_domain"/>
</dbReference>
<protein>
    <recommendedName>
        <fullName evidence="3">GIY-YIG domain-containing protein</fullName>
    </recommendedName>
</protein>
<evidence type="ECO:0000256" key="1">
    <source>
        <dbReference type="ARBA" id="ARBA00007435"/>
    </source>
</evidence>
<keyword evidence="2" id="KW-1133">Transmembrane helix</keyword>
<dbReference type="InterPro" id="IPR035901">
    <property type="entry name" value="GIY-YIG_endonuc_sf"/>
</dbReference>
<accession>A0A1G2LV02</accession>